<keyword evidence="2" id="KW-1185">Reference proteome</keyword>
<sequence length="230" mass="25824">MLNLKELNPLVSTRSSNIRTITILQTEELATISIASSLFTNTLESDSVVDNISDIVFSIQKLLLFRSEFIALFNYVDKFWPIYEFGVESIKIIKYNQSYCELEQIEDTLFNLSINGDIRKVGVIWETAVLVRHRGTSLESAQRINKLMGKDMPRPFSATLFSSCTGLYVLTYKGFPPPPTEAAVKLVPFVVCAAFQVFAYGAAGEKNSEQTESIADAAHDCRWWVKCQPG</sequence>
<comment type="caution">
    <text evidence="1">The sequence shown here is derived from an EMBL/GenBank/DDBJ whole genome shotgun (WGS) entry which is preliminary data.</text>
</comment>
<dbReference type="Proteomes" id="UP001458880">
    <property type="component" value="Unassembled WGS sequence"/>
</dbReference>
<protein>
    <submittedName>
        <fullName evidence="1">7tm Odorant receptor</fullName>
    </submittedName>
</protein>
<gene>
    <name evidence="1" type="ORF">QE152_g10967</name>
</gene>
<evidence type="ECO:0000313" key="1">
    <source>
        <dbReference type="EMBL" id="KAK9737127.1"/>
    </source>
</evidence>
<keyword evidence="1" id="KW-0675">Receptor</keyword>
<name>A0AAW1LRM2_POPJA</name>
<reference evidence="1 2" key="1">
    <citation type="journal article" date="2024" name="BMC Genomics">
        <title>De novo assembly and annotation of Popillia japonica's genome with initial clues to its potential as an invasive pest.</title>
        <authorList>
            <person name="Cucini C."/>
            <person name="Boschi S."/>
            <person name="Funari R."/>
            <person name="Cardaioli E."/>
            <person name="Iannotti N."/>
            <person name="Marturano G."/>
            <person name="Paoli F."/>
            <person name="Bruttini M."/>
            <person name="Carapelli A."/>
            <person name="Frati F."/>
            <person name="Nardi F."/>
        </authorList>
    </citation>
    <scope>NUCLEOTIDE SEQUENCE [LARGE SCALE GENOMIC DNA]</scope>
    <source>
        <strain evidence="1">DMR45628</strain>
    </source>
</reference>
<organism evidence="1 2">
    <name type="scientific">Popillia japonica</name>
    <name type="common">Japanese beetle</name>
    <dbReference type="NCBI Taxonomy" id="7064"/>
    <lineage>
        <taxon>Eukaryota</taxon>
        <taxon>Metazoa</taxon>
        <taxon>Ecdysozoa</taxon>
        <taxon>Arthropoda</taxon>
        <taxon>Hexapoda</taxon>
        <taxon>Insecta</taxon>
        <taxon>Pterygota</taxon>
        <taxon>Neoptera</taxon>
        <taxon>Endopterygota</taxon>
        <taxon>Coleoptera</taxon>
        <taxon>Polyphaga</taxon>
        <taxon>Scarabaeiformia</taxon>
        <taxon>Scarabaeidae</taxon>
        <taxon>Rutelinae</taxon>
        <taxon>Popillia</taxon>
    </lineage>
</organism>
<dbReference type="EMBL" id="JASPKY010000104">
    <property type="protein sequence ID" value="KAK9737127.1"/>
    <property type="molecule type" value="Genomic_DNA"/>
</dbReference>
<dbReference type="AlphaFoldDB" id="A0AAW1LRM2"/>
<proteinExistence type="predicted"/>
<accession>A0AAW1LRM2</accession>
<evidence type="ECO:0000313" key="2">
    <source>
        <dbReference type="Proteomes" id="UP001458880"/>
    </source>
</evidence>